<name>A0A0J8B0I7_BETVV</name>
<protein>
    <submittedName>
        <fullName evidence="1">Uncharacterized protein</fullName>
    </submittedName>
</protein>
<dbReference type="Proteomes" id="UP000035740">
    <property type="component" value="Unassembled WGS sequence"/>
</dbReference>
<dbReference type="EMBL" id="KQ102842">
    <property type="protein sequence ID" value="KMS93428.1"/>
    <property type="molecule type" value="Genomic_DNA"/>
</dbReference>
<evidence type="ECO:0000313" key="1">
    <source>
        <dbReference type="EMBL" id="KMS93428.1"/>
    </source>
</evidence>
<dbReference type="Gramene" id="KMS93428">
    <property type="protein sequence ID" value="KMS93428"/>
    <property type="gene ID" value="BVRB_031580"/>
</dbReference>
<dbReference type="AlphaFoldDB" id="A0A0J8B0I7"/>
<sequence>PNNLLRCMTSSTVCELSELLQACYEVESSRGYPIEGPAVGLDDFEQPPISPGGFEPVIEANEDLLSFRSGNISIEKARHASLFTVDEDKNVGNTFLGHEIGLLSPNVRSFGSDVRLSPQHMRRVSMKSLGSLDSKKQVCTTCSLFN</sequence>
<gene>
    <name evidence="1" type="ORF">BVRB_031580</name>
</gene>
<reference evidence="1 2" key="1">
    <citation type="journal article" date="2014" name="Nature">
        <title>The genome of the recently domesticated crop plant sugar beet (Beta vulgaris).</title>
        <authorList>
            <person name="Dohm J.C."/>
            <person name="Minoche A.E."/>
            <person name="Holtgrawe D."/>
            <person name="Capella-Gutierrez S."/>
            <person name="Zakrzewski F."/>
            <person name="Tafer H."/>
            <person name="Rupp O."/>
            <person name="Sorensen T.R."/>
            <person name="Stracke R."/>
            <person name="Reinhardt R."/>
            <person name="Goesmann A."/>
            <person name="Kraft T."/>
            <person name="Schulz B."/>
            <person name="Stadler P.F."/>
            <person name="Schmidt T."/>
            <person name="Gabaldon T."/>
            <person name="Lehrach H."/>
            <person name="Weisshaar B."/>
            <person name="Himmelbauer H."/>
        </authorList>
    </citation>
    <scope>NUCLEOTIDE SEQUENCE [LARGE SCALE GENOMIC DNA]</scope>
    <source>
        <tissue evidence="1">Taproot</tissue>
    </source>
</reference>
<keyword evidence="2" id="KW-1185">Reference proteome</keyword>
<proteinExistence type="predicted"/>
<feature type="non-terminal residue" evidence="1">
    <location>
        <position position="1"/>
    </location>
</feature>
<accession>A0A0J8B0I7</accession>
<evidence type="ECO:0000313" key="2">
    <source>
        <dbReference type="Proteomes" id="UP000035740"/>
    </source>
</evidence>
<organism evidence="1 2">
    <name type="scientific">Beta vulgaris subsp. vulgaris</name>
    <name type="common">Beet</name>
    <dbReference type="NCBI Taxonomy" id="3555"/>
    <lineage>
        <taxon>Eukaryota</taxon>
        <taxon>Viridiplantae</taxon>
        <taxon>Streptophyta</taxon>
        <taxon>Embryophyta</taxon>
        <taxon>Tracheophyta</taxon>
        <taxon>Spermatophyta</taxon>
        <taxon>Magnoliopsida</taxon>
        <taxon>eudicotyledons</taxon>
        <taxon>Gunneridae</taxon>
        <taxon>Pentapetalae</taxon>
        <taxon>Caryophyllales</taxon>
        <taxon>Chenopodiaceae</taxon>
        <taxon>Betoideae</taxon>
        <taxon>Beta</taxon>
    </lineage>
</organism>